<evidence type="ECO:0000313" key="1">
    <source>
        <dbReference type="EMBL" id="MFC4022256.1"/>
    </source>
</evidence>
<evidence type="ECO:0000313" key="2">
    <source>
        <dbReference type="Proteomes" id="UP001595772"/>
    </source>
</evidence>
<sequence length="146" mass="16977">MSLQKKEMYFVDANELIYGEDFDVVTDTPFIEGEVERLYGLDNHKINYSLIQKLNLGVVKNKYYDEYYIYNAVCDNIKNESIRLGIYYQITHPEFDDKALDSWIFGSTDGVDYILDLFGSHGVCVLSWLNDIFSKKKGNVLAFNPR</sequence>
<accession>A0ABV8GTP8</accession>
<organism evidence="1 2">
    <name type="scientific">Oceanobacillus longus</name>
    <dbReference type="NCBI Taxonomy" id="930120"/>
    <lineage>
        <taxon>Bacteria</taxon>
        <taxon>Bacillati</taxon>
        <taxon>Bacillota</taxon>
        <taxon>Bacilli</taxon>
        <taxon>Bacillales</taxon>
        <taxon>Bacillaceae</taxon>
        <taxon>Oceanobacillus</taxon>
    </lineage>
</organism>
<gene>
    <name evidence="1" type="ORF">ACFOUV_00330</name>
</gene>
<dbReference type="Proteomes" id="UP001595772">
    <property type="component" value="Unassembled WGS sequence"/>
</dbReference>
<keyword evidence="2" id="KW-1185">Reference proteome</keyword>
<protein>
    <submittedName>
        <fullName evidence="1">Uncharacterized protein</fullName>
    </submittedName>
</protein>
<proteinExistence type="predicted"/>
<reference evidence="2" key="1">
    <citation type="journal article" date="2019" name="Int. J. Syst. Evol. Microbiol.">
        <title>The Global Catalogue of Microorganisms (GCM) 10K type strain sequencing project: providing services to taxonomists for standard genome sequencing and annotation.</title>
        <authorList>
            <consortium name="The Broad Institute Genomics Platform"/>
            <consortium name="The Broad Institute Genome Sequencing Center for Infectious Disease"/>
            <person name="Wu L."/>
            <person name="Ma J."/>
        </authorList>
    </citation>
    <scope>NUCLEOTIDE SEQUENCE [LARGE SCALE GENOMIC DNA]</scope>
    <source>
        <strain evidence="2">IBRC-M 10703</strain>
    </source>
</reference>
<dbReference type="EMBL" id="JBHSAO010000001">
    <property type="protein sequence ID" value="MFC4022256.1"/>
    <property type="molecule type" value="Genomic_DNA"/>
</dbReference>
<dbReference type="RefSeq" id="WP_379494774.1">
    <property type="nucleotide sequence ID" value="NZ_JBHSAO010000001.1"/>
</dbReference>
<name>A0ABV8GTP8_9BACI</name>
<comment type="caution">
    <text evidence="1">The sequence shown here is derived from an EMBL/GenBank/DDBJ whole genome shotgun (WGS) entry which is preliminary data.</text>
</comment>